<evidence type="ECO:0000313" key="3">
    <source>
        <dbReference type="Proteomes" id="UP000276178"/>
    </source>
</evidence>
<dbReference type="Proteomes" id="UP000276178">
    <property type="component" value="Unassembled WGS sequence"/>
</dbReference>
<organism evidence="2 3">
    <name type="scientific">Brevibacillus agri</name>
    <dbReference type="NCBI Taxonomy" id="51101"/>
    <lineage>
        <taxon>Bacteria</taxon>
        <taxon>Bacillati</taxon>
        <taxon>Bacillota</taxon>
        <taxon>Bacilli</taxon>
        <taxon>Bacillales</taxon>
        <taxon>Paenibacillaceae</taxon>
        <taxon>Brevibacillus</taxon>
    </lineage>
</organism>
<sequence>MSYVPTIVVGYEPKTEVDLYLPQAQMRKWNLSSPTATVQFGSKTVRARISGIDRSGQTLIRPAVAGSLRLPTGVPLLLRYDADQQTLVFGPYVGILVSSYNAQFTQSPFGPLSTFFNELADICRKRGGIICAFRLQDVNWDAGIVRGLVRRGGVWRQKVLPLPQCIYNRLVSRQRERSEQMANWLQRCKEANIPFFNERFLNKWHVHSALQNQESAAEHLPAMVRFQSLGDLRMMLSTYRTVYAKPANGSMGRGIIRLRRTQEGYQLARPGGFGKTFSSITGLHQYLHKQTKGKPYLLQQGLPLIGMHGRPTDFRVLVQKNRAGEWAVTSMVARLGLNRIVSNISRGGQMMTPLQALRVCGPWASSVRPSPATLKEVALKLSVLLEEALPGHYAEFGVDLGVDVRGQVWLLEVNSKPSKTANTIPLPEGVEEPPRRARPSVVRMLEYSSYISGFPRTAKPKPRATTGKSKGKKNRRR</sequence>
<dbReference type="GeneID" id="82812970"/>
<dbReference type="OrthoDB" id="7869153at2"/>
<proteinExistence type="predicted"/>
<comment type="caution">
    <text evidence="2">The sequence shown here is derived from an EMBL/GenBank/DDBJ whole genome shotgun (WGS) entry which is preliminary data.</text>
</comment>
<dbReference type="EMBL" id="RHHN01000035">
    <property type="protein sequence ID" value="RNB55329.1"/>
    <property type="molecule type" value="Genomic_DNA"/>
</dbReference>
<dbReference type="SUPFAM" id="SSF56059">
    <property type="entry name" value="Glutathione synthetase ATP-binding domain-like"/>
    <property type="match status" value="1"/>
</dbReference>
<gene>
    <name evidence="2" type="ORF">EB820_11365</name>
</gene>
<protein>
    <submittedName>
        <fullName evidence="2">YheC/YheD family protein</fullName>
    </submittedName>
</protein>
<dbReference type="InterPro" id="IPR026838">
    <property type="entry name" value="YheC/D"/>
</dbReference>
<dbReference type="Pfam" id="PF14398">
    <property type="entry name" value="ATPgrasp_YheCD"/>
    <property type="match status" value="1"/>
</dbReference>
<accession>A0A3M8AVZ3</accession>
<dbReference type="AlphaFoldDB" id="A0A3M8AVZ3"/>
<name>A0A3M8AVZ3_9BACL</name>
<reference evidence="2 3" key="1">
    <citation type="submission" date="2018-10" db="EMBL/GenBank/DDBJ databases">
        <title>Phylogenomics of Brevibacillus.</title>
        <authorList>
            <person name="Dunlap C."/>
        </authorList>
    </citation>
    <scope>NUCLEOTIDE SEQUENCE [LARGE SCALE GENOMIC DNA]</scope>
    <source>
        <strain evidence="2 3">NRRL NRS 1219</strain>
    </source>
</reference>
<evidence type="ECO:0000256" key="1">
    <source>
        <dbReference type="SAM" id="MobiDB-lite"/>
    </source>
</evidence>
<evidence type="ECO:0000313" key="2">
    <source>
        <dbReference type="EMBL" id="RNB55329.1"/>
    </source>
</evidence>
<dbReference type="RefSeq" id="WP_005831408.1">
    <property type="nucleotide sequence ID" value="NZ_BJOD01000014.1"/>
</dbReference>
<feature type="region of interest" description="Disordered" evidence="1">
    <location>
        <begin position="453"/>
        <end position="477"/>
    </location>
</feature>